<organism evidence="1 2">
    <name type="scientific">Tepidibacillus fermentans</name>
    <dbReference type="NCBI Taxonomy" id="1281767"/>
    <lineage>
        <taxon>Bacteria</taxon>
        <taxon>Bacillati</taxon>
        <taxon>Bacillota</taxon>
        <taxon>Bacilli</taxon>
        <taxon>Bacillales</taxon>
        <taxon>Bacillaceae</taxon>
        <taxon>Tepidibacillus</taxon>
    </lineage>
</organism>
<dbReference type="RefSeq" id="WP_132766697.1">
    <property type="nucleotide sequence ID" value="NZ_SMAB01000001.1"/>
</dbReference>
<dbReference type="Proteomes" id="UP000295788">
    <property type="component" value="Unassembled WGS sequence"/>
</dbReference>
<evidence type="ECO:0000313" key="1">
    <source>
        <dbReference type="EMBL" id="TCS84457.1"/>
    </source>
</evidence>
<sequence>MNRGNLLWTGSRMMLAEHRQLLNERLKEAGRKEKPLLDEQQKEWIAQSISEAMVNDLEVIITLFEPYREKKIKGKIRKIDHQLRRLKVTVQEDYTWITMDDIMDVSLV</sequence>
<dbReference type="PANTHER" id="PTHR40051">
    <property type="entry name" value="IG HYPOTHETICAL 15966"/>
    <property type="match status" value="1"/>
</dbReference>
<name>A0A4R3KL45_9BACI</name>
<dbReference type="PANTHER" id="PTHR40051:SF1">
    <property type="entry name" value="YOLD-LIKE FAMILY PROTEIN"/>
    <property type="match status" value="1"/>
</dbReference>
<proteinExistence type="predicted"/>
<protein>
    <submittedName>
        <fullName evidence="1">YolD-like protein</fullName>
    </submittedName>
</protein>
<accession>A0A4R3KL45</accession>
<dbReference type="Pfam" id="PF08863">
    <property type="entry name" value="YolD"/>
    <property type="match status" value="1"/>
</dbReference>
<dbReference type="EMBL" id="SMAB01000001">
    <property type="protein sequence ID" value="TCS84457.1"/>
    <property type="molecule type" value="Genomic_DNA"/>
</dbReference>
<dbReference type="InterPro" id="IPR014962">
    <property type="entry name" value="YolD"/>
</dbReference>
<gene>
    <name evidence="1" type="ORF">EDD72_101121</name>
</gene>
<keyword evidence="2" id="KW-1185">Reference proteome</keyword>
<comment type="caution">
    <text evidence="1">The sequence shown here is derived from an EMBL/GenBank/DDBJ whole genome shotgun (WGS) entry which is preliminary data.</text>
</comment>
<dbReference type="OrthoDB" id="2376882at2"/>
<dbReference type="AlphaFoldDB" id="A0A4R3KL45"/>
<reference evidence="1 2" key="1">
    <citation type="submission" date="2019-03" db="EMBL/GenBank/DDBJ databases">
        <title>Genomic Encyclopedia of Type Strains, Phase IV (KMG-IV): sequencing the most valuable type-strain genomes for metagenomic binning, comparative biology and taxonomic classification.</title>
        <authorList>
            <person name="Goeker M."/>
        </authorList>
    </citation>
    <scope>NUCLEOTIDE SEQUENCE [LARGE SCALE GENOMIC DNA]</scope>
    <source>
        <strain evidence="1 2">DSM 23802</strain>
    </source>
</reference>
<evidence type="ECO:0000313" key="2">
    <source>
        <dbReference type="Proteomes" id="UP000295788"/>
    </source>
</evidence>